<proteinExistence type="predicted"/>
<comment type="caution">
    <text evidence="2">The sequence shown here is derived from an EMBL/GenBank/DDBJ whole genome shotgun (WGS) entry which is preliminary data.</text>
</comment>
<evidence type="ECO:0000256" key="1">
    <source>
        <dbReference type="SAM" id="MobiDB-lite"/>
    </source>
</evidence>
<dbReference type="EMBL" id="MLGG01000046">
    <property type="protein sequence ID" value="KAK1451595.1"/>
    <property type="molecule type" value="Genomic_DNA"/>
</dbReference>
<evidence type="ECO:0000313" key="3">
    <source>
        <dbReference type="Proteomes" id="UP001239795"/>
    </source>
</evidence>
<reference evidence="2 3" key="1">
    <citation type="submission" date="2016-10" db="EMBL/GenBank/DDBJ databases">
        <title>The genome sequence of Colletotrichum fioriniae PJ7.</title>
        <authorList>
            <person name="Baroncelli R."/>
        </authorList>
    </citation>
    <scope>NUCLEOTIDE SEQUENCE [LARGE SCALE GENOMIC DNA]</scope>
    <source>
        <strain evidence="2">Col 31</strain>
    </source>
</reference>
<name>A0AAI9U4K8_9PEZI</name>
<feature type="region of interest" description="Disordered" evidence="1">
    <location>
        <begin position="102"/>
        <end position="139"/>
    </location>
</feature>
<evidence type="ECO:0000313" key="2">
    <source>
        <dbReference type="EMBL" id="KAK1451595.1"/>
    </source>
</evidence>
<protein>
    <submittedName>
        <fullName evidence="2">Uncharacterized protein</fullName>
    </submittedName>
</protein>
<accession>A0AAI9U4K8</accession>
<gene>
    <name evidence="2" type="ORF">CMEL01_06169</name>
</gene>
<keyword evidence="3" id="KW-1185">Reference proteome</keyword>
<dbReference type="Proteomes" id="UP001239795">
    <property type="component" value="Unassembled WGS sequence"/>
</dbReference>
<organism evidence="2 3">
    <name type="scientific">Colletotrichum melonis</name>
    <dbReference type="NCBI Taxonomy" id="1209925"/>
    <lineage>
        <taxon>Eukaryota</taxon>
        <taxon>Fungi</taxon>
        <taxon>Dikarya</taxon>
        <taxon>Ascomycota</taxon>
        <taxon>Pezizomycotina</taxon>
        <taxon>Sordariomycetes</taxon>
        <taxon>Hypocreomycetidae</taxon>
        <taxon>Glomerellales</taxon>
        <taxon>Glomerellaceae</taxon>
        <taxon>Colletotrichum</taxon>
        <taxon>Colletotrichum acutatum species complex</taxon>
    </lineage>
</organism>
<dbReference type="AlphaFoldDB" id="A0AAI9U4K8"/>
<sequence length="155" mass="16962">MQHPAARRPGNRWPGAQIRIYGLYPIVAWCTRSRHSDPDIGLVPRKDRAYDEVYGCESQPARGCEASKVRRVVKRRYVLPVHIPGDPQSNVSSSNLFCKARFSRGQGRRTRGGMTLAGPRGGPGTSSGPQSLAKAGPLVRGEPILRGLPAVRRPL</sequence>